<name>A0A4U9U4L0_9SPHI</name>
<evidence type="ECO:0000259" key="1">
    <source>
        <dbReference type="Pfam" id="PF05257"/>
    </source>
</evidence>
<evidence type="ECO:0000313" key="2">
    <source>
        <dbReference type="EMBL" id="VTR27800.1"/>
    </source>
</evidence>
<dbReference type="Pfam" id="PF05257">
    <property type="entry name" value="CHAP"/>
    <property type="match status" value="1"/>
</dbReference>
<dbReference type="Proteomes" id="UP000308196">
    <property type="component" value="Chromosome"/>
</dbReference>
<dbReference type="AlphaFoldDB" id="A0A4U9U4L0"/>
<sequence>MATMHYLFFGLLLVALHGIGHTGHPAVTQRHLADSYRVSAAAHPQQRIVAASEAVLAHNSQKYWLAPGLRDRIMDIAAGQLGVSEATGNNDGPRVEEYLAYTGLGKGYAWCAAFVSWCYGQAGLSAPRSPWSPALFPMARRYTAGQISRGLVRPADLFGIYNSSLRRIDHVGLVRDRQGPWLLTIEGNVDDRVLSKRRSLATIHAFANWLD</sequence>
<organism evidence="2 3">
    <name type="scientific">Sphingobacterium thalpophilum</name>
    <dbReference type="NCBI Taxonomy" id="259"/>
    <lineage>
        <taxon>Bacteria</taxon>
        <taxon>Pseudomonadati</taxon>
        <taxon>Bacteroidota</taxon>
        <taxon>Sphingobacteriia</taxon>
        <taxon>Sphingobacteriales</taxon>
        <taxon>Sphingobacteriaceae</taxon>
        <taxon>Sphingobacterium</taxon>
    </lineage>
</organism>
<proteinExistence type="predicted"/>
<dbReference type="Gene3D" id="3.90.1720.10">
    <property type="entry name" value="endopeptidase domain like (from Nostoc punctiforme)"/>
    <property type="match status" value="1"/>
</dbReference>
<gene>
    <name evidence="2" type="ORF">NCTC11429_00054</name>
</gene>
<accession>A0A4U9U4L0</accession>
<dbReference type="EMBL" id="LR590484">
    <property type="protein sequence ID" value="VTR27800.1"/>
    <property type="molecule type" value="Genomic_DNA"/>
</dbReference>
<dbReference type="KEGG" id="stha:NCTC11429_00054"/>
<evidence type="ECO:0000313" key="3">
    <source>
        <dbReference type="Proteomes" id="UP000308196"/>
    </source>
</evidence>
<protein>
    <submittedName>
        <fullName evidence="2">Uncharacterized protein conserved in bacteria</fullName>
    </submittedName>
</protein>
<dbReference type="InterPro" id="IPR007921">
    <property type="entry name" value="CHAP_dom"/>
</dbReference>
<reference evidence="2 3" key="1">
    <citation type="submission" date="2019-05" db="EMBL/GenBank/DDBJ databases">
        <authorList>
            <consortium name="Pathogen Informatics"/>
        </authorList>
    </citation>
    <scope>NUCLEOTIDE SEQUENCE [LARGE SCALE GENOMIC DNA]</scope>
    <source>
        <strain evidence="2 3">NCTC11429</strain>
    </source>
</reference>
<feature type="domain" description="Peptidase C51" evidence="1">
    <location>
        <begin position="105"/>
        <end position="188"/>
    </location>
</feature>